<dbReference type="PANTHER" id="PTHR16146">
    <property type="entry name" value="INTELECTIN"/>
    <property type="match status" value="1"/>
</dbReference>
<reference evidence="12 13" key="1">
    <citation type="submission" date="2022-05" db="EMBL/GenBank/DDBJ databases">
        <authorList>
            <consortium name="Genoscope - CEA"/>
            <person name="William W."/>
        </authorList>
    </citation>
    <scope>NUCLEOTIDE SEQUENCE [LARGE SCALE GENOMIC DNA]</scope>
</reference>
<evidence type="ECO:0000256" key="3">
    <source>
        <dbReference type="ARBA" id="ARBA00022729"/>
    </source>
</evidence>
<evidence type="ECO:0000256" key="9">
    <source>
        <dbReference type="PROSITE-ProRule" id="PRU00076"/>
    </source>
</evidence>
<dbReference type="PROSITE" id="PS00010">
    <property type="entry name" value="ASX_HYDROXYL"/>
    <property type="match status" value="1"/>
</dbReference>
<dbReference type="Pfam" id="PF00147">
    <property type="entry name" value="Fibrinogen_C"/>
    <property type="match status" value="2"/>
</dbReference>
<dbReference type="InterPro" id="IPR000742">
    <property type="entry name" value="EGF"/>
</dbReference>
<name>A0AAU9Y3J5_9CNID</name>
<evidence type="ECO:0000259" key="11">
    <source>
        <dbReference type="PROSITE" id="PS50948"/>
    </source>
</evidence>
<dbReference type="SMART" id="SM00179">
    <property type="entry name" value="EGF_CA"/>
    <property type="match status" value="2"/>
</dbReference>
<dbReference type="InterPro" id="IPR000152">
    <property type="entry name" value="EGF-type_Asp/Asn_hydroxyl_site"/>
</dbReference>
<dbReference type="Pfam" id="PF07645">
    <property type="entry name" value="EGF_CA"/>
    <property type="match status" value="1"/>
</dbReference>
<gene>
    <name evidence="12" type="ORF">PMEA_00006265</name>
</gene>
<dbReference type="NCBIfam" id="NF040941">
    <property type="entry name" value="GGGWT_bact"/>
    <property type="match status" value="2"/>
</dbReference>
<dbReference type="PANTHER" id="PTHR16146:SF46">
    <property type="entry name" value="INTELECTIN-1A-RELATED"/>
    <property type="match status" value="1"/>
</dbReference>
<dbReference type="Gene3D" id="3.90.215.10">
    <property type="entry name" value="Gamma Fibrinogen, chain A, domain 1"/>
    <property type="match status" value="1"/>
</dbReference>
<dbReference type="PROSITE" id="PS01187">
    <property type="entry name" value="EGF_CA"/>
    <property type="match status" value="1"/>
</dbReference>
<dbReference type="Gene3D" id="2.60.120.1000">
    <property type="match status" value="1"/>
</dbReference>
<feature type="domain" description="EGF-like" evidence="10">
    <location>
        <begin position="402"/>
        <end position="442"/>
    </location>
</feature>
<dbReference type="PROSITE" id="PS50948">
    <property type="entry name" value="PAN"/>
    <property type="match status" value="1"/>
</dbReference>
<dbReference type="FunFam" id="2.10.25.10:FF:000173">
    <property type="entry name" value="Neurogenic locus notch protein 2"/>
    <property type="match status" value="1"/>
</dbReference>
<evidence type="ECO:0000256" key="6">
    <source>
        <dbReference type="ARBA" id="ARBA00022837"/>
    </source>
</evidence>
<evidence type="ECO:0000256" key="5">
    <source>
        <dbReference type="ARBA" id="ARBA00022737"/>
    </source>
</evidence>
<keyword evidence="7 9" id="KW-1015">Disulfide bond</keyword>
<sequence length="645" mass="72622">MTGYMYIITPLFEYPKFCPLHFQVLATVHDFSARITDTSFISWLESLFVNVSYIANNEAWYLTFFFLSLSLKGTDCKEIKTTFPSAPDGMYEIQPNIGNSKFWAYCDMTSFGGGWTMCYSTDDLADPKTEVTYDENYPYGTDGYRTDCNEPLFFVFFLLLVFCLQFREILFVDETTNEKAFFTYKLSSSLVAKGNYQTQISGLWLGGGVATTSHEYQLLICDHSFYSGFFISGYTNYYKRCNHWCGDLLTPYFRSASTSPNYAGVAFNVNGHRPRSIRLMNVCRHVHFLQGIPDKALIGHVIKTIPVETDDHCEIACYRDLMCLSYNIAPKQAHGHQCELSKSDHIRDPADLVPMAGYMYRPTESRCSSSPCPDNATCVSLTETTFQCLCPPGFTGNSCETDIDECETNQFNCPVNGECVNTAGSYVCSCVSGMIDGGGVCQLMTGTDCKEIKTTFPSAPDGMYEIQPNIGNSKFWAYCDMTSFGGGWTMCYSTDDLADPKTEVTYDENYPYGTNGYRTDCNEVQFREILFVDETTNEKAFFTYKLNSSLVAKGNYQKQISGLWLGGGVATTSHEYQLLICNHSFYSGFFISGYTNCYKGCIHWCGDWLTPYFRSASTNPKYAGVAFNVNGHRSRSSRLMSVGLR</sequence>
<dbReference type="AlphaFoldDB" id="A0AAU9Y3J5"/>
<keyword evidence="8" id="KW-0325">Glycoprotein</keyword>
<dbReference type="InterPro" id="IPR014716">
    <property type="entry name" value="Fibrinogen_a/b/g_C_1"/>
</dbReference>
<dbReference type="SUPFAM" id="SSF57196">
    <property type="entry name" value="EGF/Laminin"/>
    <property type="match status" value="2"/>
</dbReference>
<feature type="domain" description="EGF-like" evidence="10">
    <location>
        <begin position="363"/>
        <end position="400"/>
    </location>
</feature>
<evidence type="ECO:0000259" key="10">
    <source>
        <dbReference type="PROSITE" id="PS50026"/>
    </source>
</evidence>
<dbReference type="Gene3D" id="2.10.25.10">
    <property type="entry name" value="Laminin"/>
    <property type="match status" value="2"/>
</dbReference>
<keyword evidence="5" id="KW-0677">Repeat</keyword>
<evidence type="ECO:0000313" key="13">
    <source>
        <dbReference type="Proteomes" id="UP001159428"/>
    </source>
</evidence>
<dbReference type="SMART" id="SM00181">
    <property type="entry name" value="EGF"/>
    <property type="match status" value="2"/>
</dbReference>
<feature type="domain" description="Apple" evidence="11">
    <location>
        <begin position="283"/>
        <end position="367"/>
    </location>
</feature>
<dbReference type="Proteomes" id="UP001159428">
    <property type="component" value="Unassembled WGS sequence"/>
</dbReference>
<keyword evidence="1 9" id="KW-0245">EGF-like domain</keyword>
<dbReference type="PROSITE" id="PS01186">
    <property type="entry name" value="EGF_2"/>
    <property type="match status" value="1"/>
</dbReference>
<dbReference type="PROSITE" id="PS00022">
    <property type="entry name" value="EGF_1"/>
    <property type="match status" value="1"/>
</dbReference>
<comment type="caution">
    <text evidence="9">Lacks conserved residue(s) required for the propagation of feature annotation.</text>
</comment>
<evidence type="ECO:0000313" key="12">
    <source>
        <dbReference type="EMBL" id="CAH3166856.1"/>
    </source>
</evidence>
<dbReference type="Pfam" id="PF00008">
    <property type="entry name" value="EGF"/>
    <property type="match status" value="1"/>
</dbReference>
<feature type="disulfide bond" evidence="9">
    <location>
        <begin position="390"/>
        <end position="399"/>
    </location>
</feature>
<keyword evidence="2" id="KW-0479">Metal-binding</keyword>
<dbReference type="InterPro" id="IPR003609">
    <property type="entry name" value="Pan_app"/>
</dbReference>
<dbReference type="PROSITE" id="PS50026">
    <property type="entry name" value="EGF_3"/>
    <property type="match status" value="2"/>
</dbReference>
<keyword evidence="4" id="KW-0430">Lectin</keyword>
<dbReference type="GO" id="GO:0070492">
    <property type="term" value="F:oligosaccharide binding"/>
    <property type="evidence" value="ECO:0007669"/>
    <property type="project" value="TreeGrafter"/>
</dbReference>
<dbReference type="InterPro" id="IPR002181">
    <property type="entry name" value="Fibrinogen_a/b/g_C_dom"/>
</dbReference>
<dbReference type="InterPro" id="IPR018097">
    <property type="entry name" value="EGF_Ca-bd_CS"/>
</dbReference>
<dbReference type="CDD" id="cd00054">
    <property type="entry name" value="EGF_CA"/>
    <property type="match status" value="2"/>
</dbReference>
<evidence type="ECO:0000256" key="4">
    <source>
        <dbReference type="ARBA" id="ARBA00022734"/>
    </source>
</evidence>
<evidence type="ECO:0000256" key="1">
    <source>
        <dbReference type="ARBA" id="ARBA00022536"/>
    </source>
</evidence>
<dbReference type="SUPFAM" id="SSF56496">
    <property type="entry name" value="Fibrinogen C-terminal domain-like"/>
    <property type="match status" value="2"/>
</dbReference>
<dbReference type="GO" id="GO:0005509">
    <property type="term" value="F:calcium ion binding"/>
    <property type="evidence" value="ECO:0007669"/>
    <property type="project" value="InterPro"/>
</dbReference>
<dbReference type="FunFam" id="2.10.25.10:FF:000038">
    <property type="entry name" value="Fibrillin 2"/>
    <property type="match status" value="1"/>
</dbReference>
<evidence type="ECO:0000256" key="2">
    <source>
        <dbReference type="ARBA" id="ARBA00022723"/>
    </source>
</evidence>
<dbReference type="InterPro" id="IPR001881">
    <property type="entry name" value="EGF-like_Ca-bd_dom"/>
</dbReference>
<dbReference type="EMBL" id="CALNXJ010000145">
    <property type="protein sequence ID" value="CAH3166856.1"/>
    <property type="molecule type" value="Genomic_DNA"/>
</dbReference>
<comment type="caution">
    <text evidence="12">The sequence shown here is derived from an EMBL/GenBank/DDBJ whole genome shotgun (WGS) entry which is preliminary data.</text>
</comment>
<evidence type="ECO:0000256" key="8">
    <source>
        <dbReference type="ARBA" id="ARBA00023180"/>
    </source>
</evidence>
<dbReference type="GO" id="GO:0005615">
    <property type="term" value="C:extracellular space"/>
    <property type="evidence" value="ECO:0007669"/>
    <property type="project" value="TreeGrafter"/>
</dbReference>
<protein>
    <submittedName>
        <fullName evidence="12">Uncharacterized protein</fullName>
    </submittedName>
</protein>
<proteinExistence type="predicted"/>
<organism evidence="12 13">
    <name type="scientific">Pocillopora meandrina</name>
    <dbReference type="NCBI Taxonomy" id="46732"/>
    <lineage>
        <taxon>Eukaryota</taxon>
        <taxon>Metazoa</taxon>
        <taxon>Cnidaria</taxon>
        <taxon>Anthozoa</taxon>
        <taxon>Hexacorallia</taxon>
        <taxon>Scleractinia</taxon>
        <taxon>Astrocoeniina</taxon>
        <taxon>Pocilloporidae</taxon>
        <taxon>Pocillopora</taxon>
    </lineage>
</organism>
<accession>A0AAU9Y3J5</accession>
<keyword evidence="3" id="KW-0732">Signal</keyword>
<dbReference type="InterPro" id="IPR036056">
    <property type="entry name" value="Fibrinogen-like_C"/>
</dbReference>
<evidence type="ECO:0000256" key="7">
    <source>
        <dbReference type="ARBA" id="ARBA00023157"/>
    </source>
</evidence>
<dbReference type="InterPro" id="IPR049883">
    <property type="entry name" value="NOTCH1_EGF-like"/>
</dbReference>
<keyword evidence="13" id="KW-1185">Reference proteome</keyword>
<keyword evidence="6" id="KW-0106">Calcium</keyword>